<dbReference type="AlphaFoldDB" id="A0A6M3JMS3"/>
<organism evidence="1">
    <name type="scientific">viral metagenome</name>
    <dbReference type="NCBI Taxonomy" id="1070528"/>
    <lineage>
        <taxon>unclassified sequences</taxon>
        <taxon>metagenomes</taxon>
        <taxon>organismal metagenomes</taxon>
    </lineage>
</organism>
<protein>
    <submittedName>
        <fullName evidence="1">Uncharacterized protein</fullName>
    </submittedName>
</protein>
<dbReference type="EMBL" id="MT141782">
    <property type="protein sequence ID" value="QJA70312.1"/>
    <property type="molecule type" value="Genomic_DNA"/>
</dbReference>
<sequence>MLKKVGKKRAAIKRNIVAQDKFYEMLDVEGFWNIKLREAKERLGVPIQTLHDWRHRYIMEHGTPKIEKLAREMNINGYTALKRLAVLSVDQDKNVAVRANKALVDSMEKFAEILERWGLKPREETQETTITIHAKDKDLYKILTATQRKKLANMALGEDK</sequence>
<reference evidence="1" key="1">
    <citation type="submission" date="2020-03" db="EMBL/GenBank/DDBJ databases">
        <title>The deep terrestrial virosphere.</title>
        <authorList>
            <person name="Holmfeldt K."/>
            <person name="Nilsson E."/>
            <person name="Simone D."/>
            <person name="Lopez-Fernandez M."/>
            <person name="Wu X."/>
            <person name="de Brujin I."/>
            <person name="Lundin D."/>
            <person name="Andersson A."/>
            <person name="Bertilsson S."/>
            <person name="Dopson M."/>
        </authorList>
    </citation>
    <scope>NUCLEOTIDE SEQUENCE</scope>
    <source>
        <strain evidence="1">MM415A03821</strain>
    </source>
</reference>
<proteinExistence type="predicted"/>
<name>A0A6M3JMS3_9ZZZZ</name>
<evidence type="ECO:0000313" key="1">
    <source>
        <dbReference type="EMBL" id="QJA70312.1"/>
    </source>
</evidence>
<gene>
    <name evidence="1" type="ORF">MM415A03821_0007</name>
</gene>
<accession>A0A6M3JMS3</accession>